<feature type="compositionally biased region" description="Polar residues" evidence="6">
    <location>
        <begin position="683"/>
        <end position="692"/>
    </location>
</feature>
<protein>
    <recommendedName>
        <fullName evidence="9">Transcriptional regulatory protein DEP1</fullName>
    </recommendedName>
</protein>
<keyword evidence="5" id="KW-0539">Nucleus</keyword>
<feature type="compositionally biased region" description="Low complexity" evidence="6">
    <location>
        <begin position="272"/>
        <end position="281"/>
    </location>
</feature>
<comment type="subcellular location">
    <subcellularLocation>
        <location evidence="1">Nucleus</location>
    </subcellularLocation>
</comment>
<keyword evidence="3" id="KW-0805">Transcription regulation</keyword>
<evidence type="ECO:0000313" key="8">
    <source>
        <dbReference type="Proteomes" id="UP001305779"/>
    </source>
</evidence>
<evidence type="ECO:0000256" key="2">
    <source>
        <dbReference type="ARBA" id="ARBA00022491"/>
    </source>
</evidence>
<sequence>MATTELHATPATPRSPNRSREVTPRPSISPLSARASPARLRDTAMPDNDADEDTGAQSPAAGDAEVGDDNDDRSSSLSDPIDEEDEEEHVNGIGETAPQTAVHQSLEVDSEAETERLDHTPDKSRKQGDNVGKTPSKLSQAATADDDLSDPPSPILVGPGAASSTSTVETAGQKRKRSDTADSSLTSADSNIGESPRKRSHSSGADEGITDKDTANADATEETEDPTASNEAENAVEATDSAVAAPKVGRGRKPGKQKGKYKKGISKETVPEVEAPDVPAPAEEEQSEEAAAKSAEELKHKLAASTVFEDVVKQFASFREKMFSERLAAVDAELEMLNQTDCKHPEFLRQNACVEARHQKQVNEAKAFYKYKFESLRRSTLGERSQLHSQYFQHARELREEVMSQLGEDWYNIQKERRESGMDDNERYIYKLPTKKSAQLKQQAKYNQEVSVLSGIAKYVGFPAAPEISGTEGDSLEDDMKAMKLAKKATAATSNPPPVFFPNRTGLVQPQSERIAHEQFLEQTPWARPQAPIHNHAMTSISHTPDWAAEPGLQISKHLVRNLSGSVQRNGSPFATPMPQRKSAVEHSSSGTVPANSDPVEPPSSVIAAPPTSDRNRSQFGREQASPLVVAKHRQNGGERELTGFRNISNISGASTIDAQPDSAEKERQGVRDTLPGIPKDSSAPQHVFDTSQLHRHDPKKQQEVYANASFRPQEGAFGTPTPLPASSGAP</sequence>
<feature type="compositionally biased region" description="Basic residues" evidence="6">
    <location>
        <begin position="249"/>
        <end position="264"/>
    </location>
</feature>
<dbReference type="InterPro" id="IPR013907">
    <property type="entry name" value="Sds3"/>
</dbReference>
<name>A0ABR0F264_ZASCE</name>
<evidence type="ECO:0008006" key="9">
    <source>
        <dbReference type="Google" id="ProtNLM"/>
    </source>
</evidence>
<feature type="compositionally biased region" description="Basic and acidic residues" evidence="6">
    <location>
        <begin position="113"/>
        <end position="128"/>
    </location>
</feature>
<proteinExistence type="predicted"/>
<feature type="compositionally biased region" description="Basic and acidic residues" evidence="6">
    <location>
        <begin position="693"/>
        <end position="703"/>
    </location>
</feature>
<dbReference type="Pfam" id="PF08598">
    <property type="entry name" value="Sds3"/>
    <property type="match status" value="1"/>
</dbReference>
<dbReference type="Proteomes" id="UP001305779">
    <property type="component" value="Unassembled WGS sequence"/>
</dbReference>
<feature type="compositionally biased region" description="Low complexity" evidence="6">
    <location>
        <begin position="181"/>
        <end position="190"/>
    </location>
</feature>
<accession>A0ABR0F264</accession>
<evidence type="ECO:0000256" key="1">
    <source>
        <dbReference type="ARBA" id="ARBA00004123"/>
    </source>
</evidence>
<evidence type="ECO:0000256" key="4">
    <source>
        <dbReference type="ARBA" id="ARBA00023163"/>
    </source>
</evidence>
<evidence type="ECO:0000256" key="5">
    <source>
        <dbReference type="ARBA" id="ARBA00023242"/>
    </source>
</evidence>
<dbReference type="EMBL" id="JAXOVC010000001">
    <property type="protein sequence ID" value="KAK4507426.1"/>
    <property type="molecule type" value="Genomic_DNA"/>
</dbReference>
<feature type="region of interest" description="Disordered" evidence="6">
    <location>
        <begin position="1"/>
        <end position="297"/>
    </location>
</feature>
<keyword evidence="8" id="KW-1185">Reference proteome</keyword>
<evidence type="ECO:0000256" key="6">
    <source>
        <dbReference type="SAM" id="MobiDB-lite"/>
    </source>
</evidence>
<dbReference type="PANTHER" id="PTHR21964">
    <property type="entry name" value="BREAST CANCER METASTASIS-SUPPRESSOR 1"/>
    <property type="match status" value="1"/>
</dbReference>
<gene>
    <name evidence="7" type="ORF">PRZ48_001161</name>
</gene>
<evidence type="ECO:0000256" key="3">
    <source>
        <dbReference type="ARBA" id="ARBA00023015"/>
    </source>
</evidence>
<keyword evidence="2" id="KW-0678">Repressor</keyword>
<organism evidence="7 8">
    <name type="scientific">Zasmidium cellare</name>
    <name type="common">Wine cellar mold</name>
    <name type="synonym">Racodium cellare</name>
    <dbReference type="NCBI Taxonomy" id="395010"/>
    <lineage>
        <taxon>Eukaryota</taxon>
        <taxon>Fungi</taxon>
        <taxon>Dikarya</taxon>
        <taxon>Ascomycota</taxon>
        <taxon>Pezizomycotina</taxon>
        <taxon>Dothideomycetes</taxon>
        <taxon>Dothideomycetidae</taxon>
        <taxon>Mycosphaerellales</taxon>
        <taxon>Mycosphaerellaceae</taxon>
        <taxon>Zasmidium</taxon>
    </lineage>
</organism>
<evidence type="ECO:0000313" key="7">
    <source>
        <dbReference type="EMBL" id="KAK4507426.1"/>
    </source>
</evidence>
<reference evidence="7 8" key="1">
    <citation type="journal article" date="2023" name="G3 (Bethesda)">
        <title>A chromosome-level genome assembly of Zasmidium syzygii isolated from banana leaves.</title>
        <authorList>
            <person name="van Westerhoven A.C."/>
            <person name="Mehrabi R."/>
            <person name="Talebi R."/>
            <person name="Steentjes M.B.F."/>
            <person name="Corcolon B."/>
            <person name="Chong P.A."/>
            <person name="Kema G.H.J."/>
            <person name="Seidl M.F."/>
        </authorList>
    </citation>
    <scope>NUCLEOTIDE SEQUENCE [LARGE SCALE GENOMIC DNA]</scope>
    <source>
        <strain evidence="7 8">P124</strain>
    </source>
</reference>
<dbReference type="SMART" id="SM01401">
    <property type="entry name" value="Sds3"/>
    <property type="match status" value="1"/>
</dbReference>
<comment type="caution">
    <text evidence="7">The sequence shown here is derived from an EMBL/GenBank/DDBJ whole genome shotgun (WGS) entry which is preliminary data.</text>
</comment>
<keyword evidence="4" id="KW-0804">Transcription</keyword>
<feature type="compositionally biased region" description="Polar residues" evidence="6">
    <location>
        <begin position="586"/>
        <end position="595"/>
    </location>
</feature>
<feature type="compositionally biased region" description="Polar residues" evidence="6">
    <location>
        <begin position="646"/>
        <end position="658"/>
    </location>
</feature>
<feature type="region of interest" description="Disordered" evidence="6">
    <location>
        <begin position="566"/>
        <end position="731"/>
    </location>
</feature>